<sequence length="617" mass="69153">MESSGNTEPTEKISAAEPSFSSFNTFRSKKIIRSSSKSASSNEAQAADLHQWSLKTPEKPTQLPRRIRNQGFALSVKEVKKIAQGLRKTNTDAPSDQLNRIGTSTNLSSEYGPSASAVGKSSKTEASTKLPEKYEMLAEFFDSMESSIRLLRLKKSLSTFTNISPKVEALTDRRFSYGHLAQLKYILPEAIIIQKVLMHDEGTLCMKPELQITLQTDALENDEKRKVGSGYLKLRKIFRERLLDFFKAHPEGDEIPEEVLPEPFNQKKQNILSSAIKTYNPTPTPSNDLQEQLPVVTASHLSRSFQRRFSQRVSISKTEHDFLQLPSVPPESSVLSVLNRCPKESSSIEEPCTSPASSPLKYSSKSLTSKRLPKVCASPSQLHPSSTIAEVGKKAELMRNEDCSLTETAGTQGTPAKLVSTPAKLMSITPTLQTPKRCRMSPDNDFANSPNKLARRPNRSRSLKFDTPVKNTKTGEETIETWGSSVEKGIMEILPEALLQSIREKERKAMEERDAGISQAKRRQQMIACLPKLFDMIRLIFQSAKRSVMTKEELMHKIIASHCDITDKREVEEQLNLMDELVPDWISRKVASSGDYIFCLNMNSNPESIRLRLAEAE</sequence>
<dbReference type="FunFam" id="1.10.10.1420:FF:000003">
    <property type="entry name" value="CDT1-like protein a chloroplastic"/>
    <property type="match status" value="1"/>
</dbReference>
<dbReference type="Gene3D" id="1.10.10.1420">
    <property type="entry name" value="DNA replication factor Cdt1, C-terminal WH domain"/>
    <property type="match status" value="1"/>
</dbReference>
<evidence type="ECO:0000256" key="1">
    <source>
        <dbReference type="ARBA" id="ARBA00008356"/>
    </source>
</evidence>
<protein>
    <submittedName>
        <fullName evidence="5">CDT1-like protein b</fullName>
    </submittedName>
</protein>
<dbReference type="Pfam" id="PF16679">
    <property type="entry name" value="CDT1_C"/>
    <property type="match status" value="1"/>
</dbReference>
<dbReference type="OMA" id="TICASLE"/>
<dbReference type="GO" id="GO:0000076">
    <property type="term" value="P:DNA replication checkpoint signaling"/>
    <property type="evidence" value="ECO:0000318"/>
    <property type="project" value="GO_Central"/>
</dbReference>
<dbReference type="PANTHER" id="PTHR28637">
    <property type="entry name" value="DNA REPLICATION FACTOR CDT1"/>
    <property type="match status" value="1"/>
</dbReference>
<evidence type="ECO:0000256" key="2">
    <source>
        <dbReference type="ARBA" id="ARBA00023306"/>
    </source>
</evidence>
<dbReference type="GO" id="GO:0003677">
    <property type="term" value="F:DNA binding"/>
    <property type="evidence" value="ECO:0000318"/>
    <property type="project" value="GO_Central"/>
</dbReference>
<comment type="similarity">
    <text evidence="1">Belongs to the Cdt1 family.</text>
</comment>
<dbReference type="Proteomes" id="UP000189703">
    <property type="component" value="Unplaced"/>
</dbReference>
<dbReference type="GeneID" id="104610038"/>
<dbReference type="Pfam" id="PF08839">
    <property type="entry name" value="CDT1"/>
    <property type="match status" value="1"/>
</dbReference>
<dbReference type="eggNOG" id="KOG4762">
    <property type="taxonomic scope" value="Eukaryota"/>
</dbReference>
<dbReference type="GO" id="GO:0071163">
    <property type="term" value="P:DNA replication preinitiation complex assembly"/>
    <property type="evidence" value="ECO:0000318"/>
    <property type="project" value="GO_Central"/>
</dbReference>
<dbReference type="CDD" id="cd08674">
    <property type="entry name" value="Cdt1_m"/>
    <property type="match status" value="1"/>
</dbReference>
<dbReference type="PANTHER" id="PTHR28637:SF1">
    <property type="entry name" value="DNA REPLICATION FACTOR CDT1"/>
    <property type="match status" value="1"/>
</dbReference>
<feature type="region of interest" description="Disordered" evidence="3">
    <location>
        <begin position="434"/>
        <end position="457"/>
    </location>
</feature>
<feature type="region of interest" description="Disordered" evidence="3">
    <location>
        <begin position="32"/>
        <end position="61"/>
    </location>
</feature>
<dbReference type="KEGG" id="nnu:104610038"/>
<dbReference type="InterPro" id="IPR032054">
    <property type="entry name" value="Cdt1_C"/>
</dbReference>
<gene>
    <name evidence="5" type="primary">LOC104610038</name>
</gene>
<dbReference type="InterPro" id="IPR014939">
    <property type="entry name" value="CDT1_Gemini-bd-like"/>
</dbReference>
<dbReference type="InterPro" id="IPR038090">
    <property type="entry name" value="Cdt1_C_WH_dom_sf"/>
</dbReference>
<keyword evidence="4" id="KW-1185">Reference proteome</keyword>
<reference evidence="5" key="1">
    <citation type="submission" date="2025-08" db="UniProtKB">
        <authorList>
            <consortium name="RefSeq"/>
        </authorList>
    </citation>
    <scope>IDENTIFICATION</scope>
</reference>
<dbReference type="GO" id="GO:0005634">
    <property type="term" value="C:nucleus"/>
    <property type="evidence" value="ECO:0000318"/>
    <property type="project" value="GO_Central"/>
</dbReference>
<dbReference type="RefSeq" id="XP_010274794.1">
    <property type="nucleotide sequence ID" value="XM_010276492.2"/>
</dbReference>
<feature type="region of interest" description="Disordered" evidence="3">
    <location>
        <begin position="104"/>
        <end position="124"/>
    </location>
</feature>
<keyword evidence="2" id="KW-0131">Cell cycle</keyword>
<dbReference type="SUPFAM" id="SSF46785">
    <property type="entry name" value="Winged helix' DNA-binding domain"/>
    <property type="match status" value="1"/>
</dbReference>
<dbReference type="STRING" id="4432.A0A1U8BEI5"/>
<organism evidence="4 5">
    <name type="scientific">Nelumbo nucifera</name>
    <name type="common">Sacred lotus</name>
    <dbReference type="NCBI Taxonomy" id="4432"/>
    <lineage>
        <taxon>Eukaryota</taxon>
        <taxon>Viridiplantae</taxon>
        <taxon>Streptophyta</taxon>
        <taxon>Embryophyta</taxon>
        <taxon>Tracheophyta</taxon>
        <taxon>Spermatophyta</taxon>
        <taxon>Magnoliopsida</taxon>
        <taxon>Proteales</taxon>
        <taxon>Nelumbonaceae</taxon>
        <taxon>Nelumbo</taxon>
    </lineage>
</organism>
<dbReference type="GO" id="GO:0070182">
    <property type="term" value="F:DNA polymerase binding"/>
    <property type="evidence" value="ECO:0000318"/>
    <property type="project" value="GO_Central"/>
</dbReference>
<dbReference type="SMART" id="SM01075">
    <property type="entry name" value="CDT1"/>
    <property type="match status" value="1"/>
</dbReference>
<accession>A0A1U8BEI5</accession>
<dbReference type="FunCoup" id="A0A1U8BEI5">
    <property type="interactions" value="520"/>
</dbReference>
<name>A0A1U8BEI5_NELNU</name>
<evidence type="ECO:0000313" key="5">
    <source>
        <dbReference type="RefSeq" id="XP_010274794.1"/>
    </source>
</evidence>
<dbReference type="InterPro" id="IPR036390">
    <property type="entry name" value="WH_DNA-bd_sf"/>
</dbReference>
<dbReference type="CDD" id="cd08767">
    <property type="entry name" value="Cdt1_c"/>
    <property type="match status" value="1"/>
</dbReference>
<dbReference type="OrthoDB" id="341730at2759"/>
<dbReference type="GO" id="GO:0030174">
    <property type="term" value="P:regulation of DNA-templated DNA replication initiation"/>
    <property type="evidence" value="ECO:0000318"/>
    <property type="project" value="GO_Central"/>
</dbReference>
<evidence type="ECO:0000313" key="4">
    <source>
        <dbReference type="Proteomes" id="UP000189703"/>
    </source>
</evidence>
<proteinExistence type="inferred from homology"/>
<dbReference type="GO" id="GO:0000278">
    <property type="term" value="P:mitotic cell cycle"/>
    <property type="evidence" value="ECO:0000318"/>
    <property type="project" value="GO_Central"/>
</dbReference>
<evidence type="ECO:0000256" key="3">
    <source>
        <dbReference type="SAM" id="MobiDB-lite"/>
    </source>
</evidence>
<dbReference type="AlphaFoldDB" id="A0A1U8BEI5"/>
<dbReference type="InterPro" id="IPR045173">
    <property type="entry name" value="Cdt1"/>
</dbReference>